<evidence type="ECO:0000313" key="2">
    <source>
        <dbReference type="Proteomes" id="UP000324222"/>
    </source>
</evidence>
<evidence type="ECO:0000313" key="1">
    <source>
        <dbReference type="EMBL" id="MPD03026.1"/>
    </source>
</evidence>
<proteinExistence type="predicted"/>
<name>A0A5B7K870_PORTR</name>
<dbReference type="Proteomes" id="UP000324222">
    <property type="component" value="Unassembled WGS sequence"/>
</dbReference>
<dbReference type="EMBL" id="VSRR010134268">
    <property type="protein sequence ID" value="MPD03026.1"/>
    <property type="molecule type" value="Genomic_DNA"/>
</dbReference>
<gene>
    <name evidence="1" type="ORF">E2C01_098641</name>
</gene>
<protein>
    <submittedName>
        <fullName evidence="1">Uncharacterized protein</fullName>
    </submittedName>
</protein>
<accession>A0A5B7K870</accession>
<keyword evidence="2" id="KW-1185">Reference proteome</keyword>
<dbReference type="AlphaFoldDB" id="A0A5B7K870"/>
<sequence>MNKASASYALHRAFLFPASLRTTLLKSTCSPLDKIARGCPSLSLSPFQTLTLTPSCSLYTLLIGAGLPSSVNTGPSSADKDWDSAFTGSYALMDVDTDGM</sequence>
<comment type="caution">
    <text evidence="1">The sequence shown here is derived from an EMBL/GenBank/DDBJ whole genome shotgun (WGS) entry which is preliminary data.</text>
</comment>
<organism evidence="1 2">
    <name type="scientific">Portunus trituberculatus</name>
    <name type="common">Swimming crab</name>
    <name type="synonym">Neptunus trituberculatus</name>
    <dbReference type="NCBI Taxonomy" id="210409"/>
    <lineage>
        <taxon>Eukaryota</taxon>
        <taxon>Metazoa</taxon>
        <taxon>Ecdysozoa</taxon>
        <taxon>Arthropoda</taxon>
        <taxon>Crustacea</taxon>
        <taxon>Multicrustacea</taxon>
        <taxon>Malacostraca</taxon>
        <taxon>Eumalacostraca</taxon>
        <taxon>Eucarida</taxon>
        <taxon>Decapoda</taxon>
        <taxon>Pleocyemata</taxon>
        <taxon>Brachyura</taxon>
        <taxon>Eubrachyura</taxon>
        <taxon>Portunoidea</taxon>
        <taxon>Portunidae</taxon>
        <taxon>Portuninae</taxon>
        <taxon>Portunus</taxon>
    </lineage>
</organism>
<reference evidence="1 2" key="1">
    <citation type="submission" date="2019-05" db="EMBL/GenBank/DDBJ databases">
        <title>Another draft genome of Portunus trituberculatus and its Hox gene families provides insights of decapod evolution.</title>
        <authorList>
            <person name="Jeong J.-H."/>
            <person name="Song I."/>
            <person name="Kim S."/>
            <person name="Choi T."/>
            <person name="Kim D."/>
            <person name="Ryu S."/>
            <person name="Kim W."/>
        </authorList>
    </citation>
    <scope>NUCLEOTIDE SEQUENCE [LARGE SCALE GENOMIC DNA]</scope>
    <source>
        <tissue evidence="1">Muscle</tissue>
    </source>
</reference>